<feature type="chain" id="PRO_5002330875" evidence="1">
    <location>
        <begin position="22"/>
        <end position="391"/>
    </location>
</feature>
<keyword evidence="1" id="KW-0732">Signal</keyword>
<dbReference type="EMBL" id="JRHC01000001">
    <property type="protein sequence ID" value="KJF45145.1"/>
    <property type="molecule type" value="Genomic_DNA"/>
</dbReference>
<proteinExistence type="predicted"/>
<reference evidence="2 3" key="1">
    <citation type="submission" date="2014-09" db="EMBL/GenBank/DDBJ databases">
        <title>Draft Genome Sequence of Draconibacterium sp. JN14CK-3.</title>
        <authorList>
            <person name="Dong C."/>
            <person name="Lai Q."/>
            <person name="Shao Z."/>
        </authorList>
    </citation>
    <scope>NUCLEOTIDE SEQUENCE [LARGE SCALE GENOMIC DNA]</scope>
    <source>
        <strain evidence="2 3">JN14CK-3</strain>
    </source>
</reference>
<dbReference type="STRING" id="1544798.LH29_07035"/>
<name>A0A0D8JE00_9BACT</name>
<evidence type="ECO:0000313" key="2">
    <source>
        <dbReference type="EMBL" id="KJF45145.1"/>
    </source>
</evidence>
<dbReference type="CDD" id="cd02858">
    <property type="entry name" value="E_set_Esterase_N"/>
    <property type="match status" value="1"/>
</dbReference>
<organism evidence="2 3">
    <name type="scientific">Draconibacterium sediminis</name>
    <dbReference type="NCBI Taxonomy" id="1544798"/>
    <lineage>
        <taxon>Bacteria</taxon>
        <taxon>Pseudomonadati</taxon>
        <taxon>Bacteroidota</taxon>
        <taxon>Bacteroidia</taxon>
        <taxon>Marinilabiliales</taxon>
        <taxon>Prolixibacteraceae</taxon>
        <taxon>Draconibacterium</taxon>
    </lineage>
</organism>
<evidence type="ECO:0000256" key="1">
    <source>
        <dbReference type="SAM" id="SignalP"/>
    </source>
</evidence>
<comment type="caution">
    <text evidence="2">The sequence shown here is derived from an EMBL/GenBank/DDBJ whole genome shotgun (WGS) entry which is preliminary data.</text>
</comment>
<feature type="signal peptide" evidence="1">
    <location>
        <begin position="1"/>
        <end position="21"/>
    </location>
</feature>
<protein>
    <submittedName>
        <fullName evidence="2">Esterase</fullName>
    </submittedName>
</protein>
<dbReference type="Proteomes" id="UP000032544">
    <property type="component" value="Unassembled WGS sequence"/>
</dbReference>
<sequence length="391" mass="44133">MKRYSFILTVLLAFSAVFAMAQTAEQTVVEDFKPSSVNQPGKEYPMVNSEGRVRVQISAPEAERVQLDISAVKYDLVKDENGVWTGESAPQDEGFHYYQLWVDGAAVPDPNSLYFYGASRWGSGIEIPAHDQEFYALKNVPHGEVRELQYFSESNNAMRRCFVYTPPGYDENPEKRYPVLYLQHGGGENETGWSSQGHAGLIMDNLIAEGKTVPFIIVMDNGNWAMPRPPRNREGGERPRTWPPEGWADGFMNTLLKDIIPMIDGKYRTLANAENRAMAGLSMGGMQTRVITLANPDVFSHVGMFSGGSITMDDIEQHPDFKEKVKLLFVSYGSREIENPRPGPWGDPKENTEALKKAGMNTHFYVSPETAHEWQSWRRSLYQFAPLLFKN</sequence>
<dbReference type="PATRIC" id="fig|1544798.3.peg.1412"/>
<dbReference type="OrthoDB" id="9803578at2"/>
<dbReference type="InterPro" id="IPR000801">
    <property type="entry name" value="Esterase-like"/>
</dbReference>
<accession>A0A0D8JE00</accession>
<dbReference type="PANTHER" id="PTHR48098">
    <property type="entry name" value="ENTEROCHELIN ESTERASE-RELATED"/>
    <property type="match status" value="1"/>
</dbReference>
<dbReference type="InterPro" id="IPR050583">
    <property type="entry name" value="Mycobacterial_A85_antigen"/>
</dbReference>
<dbReference type="Gene3D" id="2.60.40.10">
    <property type="entry name" value="Immunoglobulins"/>
    <property type="match status" value="1"/>
</dbReference>
<dbReference type="InterPro" id="IPR029058">
    <property type="entry name" value="AB_hydrolase_fold"/>
</dbReference>
<dbReference type="Pfam" id="PF00756">
    <property type="entry name" value="Esterase"/>
    <property type="match status" value="1"/>
</dbReference>
<evidence type="ECO:0000313" key="3">
    <source>
        <dbReference type="Proteomes" id="UP000032544"/>
    </source>
</evidence>
<keyword evidence="3" id="KW-1185">Reference proteome</keyword>
<dbReference type="SUPFAM" id="SSF53474">
    <property type="entry name" value="alpha/beta-Hydrolases"/>
    <property type="match status" value="1"/>
</dbReference>
<dbReference type="Gene3D" id="3.40.50.1820">
    <property type="entry name" value="alpha/beta hydrolase"/>
    <property type="match status" value="1"/>
</dbReference>
<dbReference type="InterPro" id="IPR013783">
    <property type="entry name" value="Ig-like_fold"/>
</dbReference>
<dbReference type="InterPro" id="IPR014756">
    <property type="entry name" value="Ig_E-set"/>
</dbReference>
<dbReference type="AlphaFoldDB" id="A0A0D8JE00"/>
<gene>
    <name evidence="2" type="ORF">LH29_07035</name>
</gene>
<dbReference type="SUPFAM" id="SSF81296">
    <property type="entry name" value="E set domains"/>
    <property type="match status" value="1"/>
</dbReference>
<dbReference type="RefSeq" id="WP_045027032.1">
    <property type="nucleotide sequence ID" value="NZ_JRHC01000001.1"/>
</dbReference>